<dbReference type="AlphaFoldDB" id="A0A017STC8"/>
<proteinExistence type="predicted"/>
<comment type="caution">
    <text evidence="1">The sequence shown here is derived from an EMBL/GenBank/DDBJ whole genome shotgun (WGS) entry which is preliminary data.</text>
</comment>
<dbReference type="RefSeq" id="WP_052376879.1">
    <property type="nucleotide sequence ID" value="NZ_ASRX01000122.1"/>
</dbReference>
<name>A0A017STC8_9BACT</name>
<organism evidence="1 2">
    <name type="scientific">Chondromyces apiculatus DSM 436</name>
    <dbReference type="NCBI Taxonomy" id="1192034"/>
    <lineage>
        <taxon>Bacteria</taxon>
        <taxon>Pseudomonadati</taxon>
        <taxon>Myxococcota</taxon>
        <taxon>Polyangia</taxon>
        <taxon>Polyangiales</taxon>
        <taxon>Polyangiaceae</taxon>
        <taxon>Chondromyces</taxon>
    </lineage>
</organism>
<dbReference type="EMBL" id="ASRX01000122">
    <property type="protein sequence ID" value="EYF00219.1"/>
    <property type="molecule type" value="Genomic_DNA"/>
</dbReference>
<dbReference type="OrthoDB" id="5519906at2"/>
<reference evidence="1 2" key="1">
    <citation type="submission" date="2013-05" db="EMBL/GenBank/DDBJ databases">
        <title>Genome assembly of Chondromyces apiculatus DSM 436.</title>
        <authorList>
            <person name="Sharma G."/>
            <person name="Khatri I."/>
            <person name="Kaur C."/>
            <person name="Mayilraj S."/>
            <person name="Subramanian S."/>
        </authorList>
    </citation>
    <scope>NUCLEOTIDE SEQUENCE [LARGE SCALE GENOMIC DNA]</scope>
    <source>
        <strain evidence="1 2">DSM 436</strain>
    </source>
</reference>
<protein>
    <submittedName>
        <fullName evidence="1">Uncharacterized protein</fullName>
    </submittedName>
</protein>
<sequence length="317" mass="32859">MEALSALRGAAGALLAAEGAHRLAGFVERAELEMVGAAERWTLGAREVSAARLVLVVDAPTYAALSGDAALLGALREAFARAVRTPETELAGLDLALRLPGVQKGWHRAYRDAVPRAAPERPEPEAVLGGAAALLDATNDPAAAAVVRRAQLEAAELPAVGSAILLRYVLRMDPADRAALDRDAALAERVRRAVREAGARPAASVAGVELATALRPLQAADDVEARLTRALVALGAVVVPVTREAARVELAVIADGQLRRVEILARMPQAPRSPRGADTSGSLRWQLASVPTMTLTHGQLEGASEASAVAALLLGGT</sequence>
<keyword evidence="2" id="KW-1185">Reference proteome</keyword>
<dbReference type="STRING" id="1192034.CAP_1061"/>
<evidence type="ECO:0000313" key="2">
    <source>
        <dbReference type="Proteomes" id="UP000019678"/>
    </source>
</evidence>
<evidence type="ECO:0000313" key="1">
    <source>
        <dbReference type="EMBL" id="EYF00219.1"/>
    </source>
</evidence>
<gene>
    <name evidence="1" type="ORF">CAP_1061</name>
</gene>
<dbReference type="Proteomes" id="UP000019678">
    <property type="component" value="Unassembled WGS sequence"/>
</dbReference>
<accession>A0A017STC8</accession>